<dbReference type="Proteomes" id="UP000694853">
    <property type="component" value="Unplaced"/>
</dbReference>
<dbReference type="PANTHER" id="PTHR46064">
    <property type="entry name" value="QUEUINE TRNA-RIBOSYLTRANSFERASE ACCESSORY SUBUNIT 2"/>
    <property type="match status" value="1"/>
</dbReference>
<dbReference type="InterPro" id="IPR036511">
    <property type="entry name" value="TGT-like_sf"/>
</dbReference>
<dbReference type="Pfam" id="PF01702">
    <property type="entry name" value="TGT"/>
    <property type="match status" value="1"/>
</dbReference>
<dbReference type="Gene3D" id="3.20.20.105">
    <property type="entry name" value="Queuine tRNA-ribosyltransferase-like"/>
    <property type="match status" value="2"/>
</dbReference>
<keyword evidence="2" id="KW-1185">Reference proteome</keyword>
<gene>
    <name evidence="3" type="primary">LOC113865238</name>
</gene>
<dbReference type="InterPro" id="IPR050852">
    <property type="entry name" value="Queuine_tRNA-ribosyltrfase"/>
</dbReference>
<dbReference type="PANTHER" id="PTHR46064:SF1">
    <property type="entry name" value="QUEUINE TRNA-RIBOSYLTRANSFERASE ACCESSORY SUBUNIT 2"/>
    <property type="match status" value="1"/>
</dbReference>
<dbReference type="GO" id="GO:0006400">
    <property type="term" value="P:tRNA modification"/>
    <property type="evidence" value="ECO:0007669"/>
    <property type="project" value="InterPro"/>
</dbReference>
<dbReference type="NCBIfam" id="TIGR00449">
    <property type="entry name" value="tgt_general"/>
    <property type="match status" value="1"/>
</dbReference>
<evidence type="ECO:0000259" key="1">
    <source>
        <dbReference type="Pfam" id="PF01702"/>
    </source>
</evidence>
<reference evidence="3" key="2">
    <citation type="submission" date="2025-08" db="UniProtKB">
        <authorList>
            <consortium name="RefSeq"/>
        </authorList>
    </citation>
    <scope>IDENTIFICATION</scope>
    <source>
        <tissue evidence="3">Young leaves</tissue>
    </source>
</reference>
<dbReference type="SUPFAM" id="SSF51713">
    <property type="entry name" value="tRNA-guanine transglycosylase"/>
    <property type="match status" value="1"/>
</dbReference>
<feature type="domain" description="tRNA-guanine(15) transglycosylase-like" evidence="1">
    <location>
        <begin position="128"/>
        <end position="333"/>
    </location>
</feature>
<reference evidence="2" key="1">
    <citation type="journal article" date="2019" name="Toxins">
        <title>Detection of Abrin-Like and Prepropulchellin-Like Toxin Genes and Transcripts Using Whole Genome Sequencing and Full-Length Transcript Sequencing of Abrus precatorius.</title>
        <authorList>
            <person name="Hovde B.T."/>
            <person name="Daligault H.E."/>
            <person name="Hanschen E.R."/>
            <person name="Kunde Y.A."/>
            <person name="Johnson M.B."/>
            <person name="Starkenburg S.R."/>
            <person name="Johnson S.L."/>
        </authorList>
    </citation>
    <scope>NUCLEOTIDE SEQUENCE [LARGE SCALE GENOMIC DNA]</scope>
</reference>
<dbReference type="AlphaFoldDB" id="A0A8B8LKW0"/>
<proteinExistence type="predicted"/>
<accession>A0A8B8LKW0</accession>
<name>A0A8B8LKW0_ABRPR</name>
<evidence type="ECO:0000313" key="3">
    <source>
        <dbReference type="RefSeq" id="XP_027355459.1"/>
    </source>
</evidence>
<protein>
    <submittedName>
        <fullName evidence="3">Queuine tRNA-ribosyltransferase accessory subunit 2-like isoform X3</fullName>
    </submittedName>
</protein>
<organism evidence="2 3">
    <name type="scientific">Abrus precatorius</name>
    <name type="common">Indian licorice</name>
    <name type="synonym">Glycine abrus</name>
    <dbReference type="NCBI Taxonomy" id="3816"/>
    <lineage>
        <taxon>Eukaryota</taxon>
        <taxon>Viridiplantae</taxon>
        <taxon>Streptophyta</taxon>
        <taxon>Embryophyta</taxon>
        <taxon>Tracheophyta</taxon>
        <taxon>Spermatophyta</taxon>
        <taxon>Magnoliopsida</taxon>
        <taxon>eudicotyledons</taxon>
        <taxon>Gunneridae</taxon>
        <taxon>Pentapetalae</taxon>
        <taxon>rosids</taxon>
        <taxon>fabids</taxon>
        <taxon>Fabales</taxon>
        <taxon>Fabaceae</taxon>
        <taxon>Papilionoideae</taxon>
        <taxon>50 kb inversion clade</taxon>
        <taxon>NPAAA clade</taxon>
        <taxon>indigoferoid/millettioid clade</taxon>
        <taxon>Abreae</taxon>
        <taxon>Abrus</taxon>
    </lineage>
</organism>
<evidence type="ECO:0000313" key="2">
    <source>
        <dbReference type="Proteomes" id="UP000694853"/>
    </source>
</evidence>
<dbReference type="GeneID" id="113865238"/>
<sequence length="343" mass="37677">MKFVVNKAWSSGCRVGAVEMGSCPGPIETPALLLSTRKGLPHFISPDLLTSLPSPDSHLLQISPLHFLEGLASTTISKIGGLHQMLGLHQYGIIAVARDSIQCLPESKGATKFGASFETPCGRLLAAGSIFGAIVGGSNLDERKRCAKEVAKRNVSGYWIGGFGLGESIHERSALLSAIIDVLPGEKPRMISGLGLPEEILQGIDAGIDLFDSTYIYSLTLGGFALTFSLDKNGNQYNFQQSQTGSDMTKINLRAKVYRKDMSPILGNCSCYTCLNHSKAYINHLFNVHEMLAQILLEIHNTHHYLMFFHVIREAIKDGRFEKFRQTFIESRRAHHEREAVCA</sequence>
<dbReference type="RefSeq" id="XP_027355459.1">
    <property type="nucleotide sequence ID" value="XM_027499658.1"/>
</dbReference>
<dbReference type="InterPro" id="IPR002616">
    <property type="entry name" value="tRNA_ribo_trans-like"/>
</dbReference>